<dbReference type="Gene3D" id="1.10.533.10">
    <property type="entry name" value="Death Domain, Fas"/>
    <property type="match status" value="1"/>
</dbReference>
<gene>
    <name evidence="1" type="ORF">QQF64_000238</name>
</gene>
<keyword evidence="2" id="KW-1185">Reference proteome</keyword>
<dbReference type="EMBL" id="JAYMGO010000001">
    <property type="protein sequence ID" value="KAL1281435.1"/>
    <property type="molecule type" value="Genomic_DNA"/>
</dbReference>
<evidence type="ECO:0000313" key="1">
    <source>
        <dbReference type="EMBL" id="KAL1281435.1"/>
    </source>
</evidence>
<dbReference type="Proteomes" id="UP001558613">
    <property type="component" value="Unassembled WGS sequence"/>
</dbReference>
<comment type="caution">
    <text evidence="1">The sequence shown here is derived from an EMBL/GenBank/DDBJ whole genome shotgun (WGS) entry which is preliminary data.</text>
</comment>
<protein>
    <submittedName>
        <fullName evidence="1">Uncharacterized protein</fullName>
    </submittedName>
</protein>
<dbReference type="InterPro" id="IPR011029">
    <property type="entry name" value="DEATH-like_dom_sf"/>
</dbReference>
<proteinExistence type="predicted"/>
<sequence>MEASKILLEALEELNKAELKLFIWHLSKGVTPNPFHQQSWRKLIVRMWWTPWNSITALMLEKSQSKLYATSIKMILQSALSQSFRKV</sequence>
<name>A0ABR3NX25_9TELE</name>
<organism evidence="1 2">
    <name type="scientific">Cirrhinus molitorella</name>
    <name type="common">mud carp</name>
    <dbReference type="NCBI Taxonomy" id="172907"/>
    <lineage>
        <taxon>Eukaryota</taxon>
        <taxon>Metazoa</taxon>
        <taxon>Chordata</taxon>
        <taxon>Craniata</taxon>
        <taxon>Vertebrata</taxon>
        <taxon>Euteleostomi</taxon>
        <taxon>Actinopterygii</taxon>
        <taxon>Neopterygii</taxon>
        <taxon>Teleostei</taxon>
        <taxon>Ostariophysi</taxon>
        <taxon>Cypriniformes</taxon>
        <taxon>Cyprinidae</taxon>
        <taxon>Labeoninae</taxon>
        <taxon>Labeonini</taxon>
        <taxon>Cirrhinus</taxon>
    </lineage>
</organism>
<evidence type="ECO:0000313" key="2">
    <source>
        <dbReference type="Proteomes" id="UP001558613"/>
    </source>
</evidence>
<reference evidence="1 2" key="1">
    <citation type="submission" date="2023-09" db="EMBL/GenBank/DDBJ databases">
        <authorList>
            <person name="Wang M."/>
        </authorList>
    </citation>
    <scope>NUCLEOTIDE SEQUENCE [LARGE SCALE GENOMIC DNA]</scope>
    <source>
        <strain evidence="1">GT-2023</strain>
        <tissue evidence="1">Liver</tissue>
    </source>
</reference>
<accession>A0ABR3NX25</accession>